<dbReference type="InterPro" id="IPR036866">
    <property type="entry name" value="RibonucZ/Hydroxyglut_hydro"/>
</dbReference>
<dbReference type="SUPFAM" id="SSF56281">
    <property type="entry name" value="Metallo-hydrolase/oxidoreductase"/>
    <property type="match status" value="1"/>
</dbReference>
<evidence type="ECO:0000256" key="1">
    <source>
        <dbReference type="ARBA" id="ARBA00001947"/>
    </source>
</evidence>
<evidence type="ECO:0000259" key="6">
    <source>
        <dbReference type="SMART" id="SM00849"/>
    </source>
</evidence>
<dbReference type="GO" id="GO:0016787">
    <property type="term" value="F:hydrolase activity"/>
    <property type="evidence" value="ECO:0007669"/>
    <property type="project" value="UniProtKB-KW"/>
</dbReference>
<sequence>MANGTLTYYACGYTTHKLSQLFRGAPSEHRIFPAGVFLYTHADGTRVLFDTGYGPATWRAGIKGFLYNLLLPAHIKPDQSIAAQLRTDSVDPDSITYVVLSHLHPDHIGGVRYFPGATFVLTQPMVDTMTRGKVKEGFLRRLLPDWFAAANHKIISLEQDDPAYDLLGDGTYQLVPLPGHARGHFGVLVEDRVLLAADASWGYDLMAQAALAKPVPRAITADWVQYQHTINELLEWEAQGVRLCFSHDVYSDKELLN</sequence>
<organism evidence="7">
    <name type="scientific">Jonesiaceae bacterium BS-20</name>
    <dbReference type="NCBI Taxonomy" id="3120821"/>
    <lineage>
        <taxon>Bacteria</taxon>
        <taxon>Bacillati</taxon>
        <taxon>Actinomycetota</taxon>
        <taxon>Actinomycetes</taxon>
        <taxon>Micrococcales</taxon>
        <taxon>Jonesiaceae</taxon>
    </lineage>
</organism>
<comment type="similarity">
    <text evidence="2">Belongs to the metallo-beta-lactamase superfamily.</text>
</comment>
<reference evidence="7" key="1">
    <citation type="submission" date="2024-02" db="EMBL/GenBank/DDBJ databases">
        <title>Tomenella chthoni gen. nov. sp. nov., a member of the family Jonesiaceae isolated from bat guano.</title>
        <authorList>
            <person name="Miller S.L."/>
            <person name="King J."/>
            <person name="Sankaranarayanan K."/>
            <person name="Lawson P.A."/>
        </authorList>
    </citation>
    <scope>NUCLEOTIDE SEQUENCE</scope>
    <source>
        <strain evidence="7">BS-20</strain>
    </source>
</reference>
<feature type="domain" description="Metallo-beta-lactamase" evidence="6">
    <location>
        <begin position="33"/>
        <end position="228"/>
    </location>
</feature>
<protein>
    <submittedName>
        <fullName evidence="7">MBL fold metallo-hydrolase</fullName>
    </submittedName>
</protein>
<gene>
    <name evidence="7" type="ORF">V5R04_12655</name>
</gene>
<dbReference type="PANTHER" id="PTHR42978:SF2">
    <property type="entry name" value="102 KBASES UNSTABLE REGION: FROM 1 TO 119443"/>
    <property type="match status" value="1"/>
</dbReference>
<dbReference type="InterPro" id="IPR001279">
    <property type="entry name" value="Metallo-B-lactamas"/>
</dbReference>
<dbReference type="SMART" id="SM00849">
    <property type="entry name" value="Lactamase_B"/>
    <property type="match status" value="1"/>
</dbReference>
<evidence type="ECO:0000256" key="4">
    <source>
        <dbReference type="ARBA" id="ARBA00022801"/>
    </source>
</evidence>
<keyword evidence="4" id="KW-0378">Hydrolase</keyword>
<comment type="cofactor">
    <cofactor evidence="1">
        <name>Zn(2+)</name>
        <dbReference type="ChEBI" id="CHEBI:29105"/>
    </cofactor>
</comment>
<keyword evidence="5" id="KW-0862">Zinc</keyword>
<keyword evidence="3" id="KW-0479">Metal-binding</keyword>
<accession>A0AAU7DTP7</accession>
<dbReference type="PANTHER" id="PTHR42978">
    <property type="entry name" value="QUORUM-QUENCHING LACTONASE YTNP-RELATED-RELATED"/>
    <property type="match status" value="1"/>
</dbReference>
<evidence type="ECO:0000256" key="2">
    <source>
        <dbReference type="ARBA" id="ARBA00007749"/>
    </source>
</evidence>
<dbReference type="GO" id="GO:0046872">
    <property type="term" value="F:metal ion binding"/>
    <property type="evidence" value="ECO:0007669"/>
    <property type="project" value="UniProtKB-KW"/>
</dbReference>
<dbReference type="AlphaFoldDB" id="A0AAU7DTP7"/>
<proteinExistence type="inferred from homology"/>
<evidence type="ECO:0000256" key="3">
    <source>
        <dbReference type="ARBA" id="ARBA00022723"/>
    </source>
</evidence>
<evidence type="ECO:0000313" key="7">
    <source>
        <dbReference type="EMBL" id="XBH21055.1"/>
    </source>
</evidence>
<name>A0AAU7DTP7_9MICO</name>
<dbReference type="EMBL" id="CP146203">
    <property type="protein sequence ID" value="XBH21055.1"/>
    <property type="molecule type" value="Genomic_DNA"/>
</dbReference>
<dbReference type="Pfam" id="PF00753">
    <property type="entry name" value="Lactamase_B"/>
    <property type="match status" value="1"/>
</dbReference>
<dbReference type="CDD" id="cd07730">
    <property type="entry name" value="metallo-hydrolase-like_MBL-fold"/>
    <property type="match status" value="1"/>
</dbReference>
<evidence type="ECO:0000256" key="5">
    <source>
        <dbReference type="ARBA" id="ARBA00022833"/>
    </source>
</evidence>
<dbReference type="InterPro" id="IPR051013">
    <property type="entry name" value="MBL_superfamily_lactonases"/>
</dbReference>
<dbReference type="Gene3D" id="3.60.15.10">
    <property type="entry name" value="Ribonuclease Z/Hydroxyacylglutathione hydrolase-like"/>
    <property type="match status" value="1"/>
</dbReference>